<reference evidence="5" key="1">
    <citation type="submission" date="2020-10" db="EMBL/GenBank/DDBJ databases">
        <authorList>
            <person name="Gilroy R."/>
        </authorList>
    </citation>
    <scope>NUCLEOTIDE SEQUENCE</scope>
    <source>
        <strain evidence="5">ChiGjej2B2-12916</strain>
    </source>
</reference>
<dbReference type="InterPro" id="IPR003313">
    <property type="entry name" value="AraC-bd"/>
</dbReference>
<evidence type="ECO:0000256" key="3">
    <source>
        <dbReference type="ARBA" id="ARBA00023163"/>
    </source>
</evidence>
<organism evidence="5 6">
    <name type="scientific">Candidatus Enterenecus faecium</name>
    <dbReference type="NCBI Taxonomy" id="2840780"/>
    <lineage>
        <taxon>Bacteria</taxon>
        <taxon>Bacillati</taxon>
        <taxon>Bacillota</taxon>
        <taxon>Clostridia</taxon>
        <taxon>Eubacteriales</taxon>
        <taxon>Candidatus Enterenecus</taxon>
    </lineage>
</organism>
<evidence type="ECO:0000256" key="1">
    <source>
        <dbReference type="ARBA" id="ARBA00023015"/>
    </source>
</evidence>
<dbReference type="Gene3D" id="1.10.10.60">
    <property type="entry name" value="Homeodomain-like"/>
    <property type="match status" value="2"/>
</dbReference>
<dbReference type="CDD" id="cd06986">
    <property type="entry name" value="cupin_MmsR-like_N"/>
    <property type="match status" value="1"/>
</dbReference>
<evidence type="ECO:0000256" key="2">
    <source>
        <dbReference type="ARBA" id="ARBA00023125"/>
    </source>
</evidence>
<dbReference type="GO" id="GO:0043565">
    <property type="term" value="F:sequence-specific DNA binding"/>
    <property type="evidence" value="ECO:0007669"/>
    <property type="project" value="InterPro"/>
</dbReference>
<dbReference type="InterPro" id="IPR018060">
    <property type="entry name" value="HTH_AraC"/>
</dbReference>
<dbReference type="PANTHER" id="PTHR43280">
    <property type="entry name" value="ARAC-FAMILY TRANSCRIPTIONAL REGULATOR"/>
    <property type="match status" value="1"/>
</dbReference>
<keyword evidence="1" id="KW-0805">Transcription regulation</keyword>
<dbReference type="PROSITE" id="PS01124">
    <property type="entry name" value="HTH_ARAC_FAMILY_2"/>
    <property type="match status" value="1"/>
</dbReference>
<evidence type="ECO:0000259" key="4">
    <source>
        <dbReference type="PROSITE" id="PS01124"/>
    </source>
</evidence>
<dbReference type="InterPro" id="IPR009057">
    <property type="entry name" value="Homeodomain-like_sf"/>
</dbReference>
<dbReference type="PRINTS" id="PR00032">
    <property type="entry name" value="HTHARAC"/>
</dbReference>
<evidence type="ECO:0000313" key="6">
    <source>
        <dbReference type="Proteomes" id="UP000886879"/>
    </source>
</evidence>
<dbReference type="SMART" id="SM00342">
    <property type="entry name" value="HTH_ARAC"/>
    <property type="match status" value="1"/>
</dbReference>
<dbReference type="PROSITE" id="PS00041">
    <property type="entry name" value="HTH_ARAC_FAMILY_1"/>
    <property type="match status" value="1"/>
</dbReference>
<comment type="caution">
    <text evidence="5">The sequence shown here is derived from an EMBL/GenBank/DDBJ whole genome shotgun (WGS) entry which is preliminary data.</text>
</comment>
<dbReference type="EMBL" id="DVFO01000084">
    <property type="protein sequence ID" value="HIQ61443.1"/>
    <property type="molecule type" value="Genomic_DNA"/>
</dbReference>
<dbReference type="Pfam" id="PF12833">
    <property type="entry name" value="HTH_18"/>
    <property type="match status" value="1"/>
</dbReference>
<gene>
    <name evidence="5" type="ORF">IAD31_07600</name>
</gene>
<proteinExistence type="predicted"/>
<protein>
    <submittedName>
        <fullName evidence="5">AraC family transcriptional regulator</fullName>
    </submittedName>
</protein>
<name>A0A9D1CHM8_9FIRM</name>
<keyword evidence="2" id="KW-0238">DNA-binding</keyword>
<dbReference type="Gene3D" id="2.60.120.280">
    <property type="entry name" value="Regulatory protein AraC"/>
    <property type="match status" value="1"/>
</dbReference>
<evidence type="ECO:0000313" key="5">
    <source>
        <dbReference type="EMBL" id="HIQ61443.1"/>
    </source>
</evidence>
<keyword evidence="3" id="KW-0804">Transcription</keyword>
<dbReference type="Pfam" id="PF02311">
    <property type="entry name" value="AraC_binding"/>
    <property type="match status" value="1"/>
</dbReference>
<reference evidence="5" key="2">
    <citation type="journal article" date="2021" name="PeerJ">
        <title>Extensive microbial diversity within the chicken gut microbiome revealed by metagenomics and culture.</title>
        <authorList>
            <person name="Gilroy R."/>
            <person name="Ravi A."/>
            <person name="Getino M."/>
            <person name="Pursley I."/>
            <person name="Horton D.L."/>
            <person name="Alikhan N.F."/>
            <person name="Baker D."/>
            <person name="Gharbi K."/>
            <person name="Hall N."/>
            <person name="Watson M."/>
            <person name="Adriaenssens E.M."/>
            <person name="Foster-Nyarko E."/>
            <person name="Jarju S."/>
            <person name="Secka A."/>
            <person name="Antonio M."/>
            <person name="Oren A."/>
            <person name="Chaudhuri R.R."/>
            <person name="La Ragione R."/>
            <person name="Hildebrand F."/>
            <person name="Pallen M.J."/>
        </authorList>
    </citation>
    <scope>NUCLEOTIDE SEQUENCE</scope>
    <source>
        <strain evidence="5">ChiGjej2B2-12916</strain>
    </source>
</reference>
<dbReference type="SUPFAM" id="SSF51215">
    <property type="entry name" value="Regulatory protein AraC"/>
    <property type="match status" value="1"/>
</dbReference>
<dbReference type="GO" id="GO:0003700">
    <property type="term" value="F:DNA-binding transcription factor activity"/>
    <property type="evidence" value="ECO:0007669"/>
    <property type="project" value="InterPro"/>
</dbReference>
<dbReference type="InterPro" id="IPR018062">
    <property type="entry name" value="HTH_AraC-typ_CS"/>
</dbReference>
<dbReference type="InterPro" id="IPR037923">
    <property type="entry name" value="HTH-like"/>
</dbReference>
<dbReference type="Proteomes" id="UP000886879">
    <property type="component" value="Unassembled WGS sequence"/>
</dbReference>
<feature type="domain" description="HTH araC/xylS-type" evidence="4">
    <location>
        <begin position="179"/>
        <end position="277"/>
    </location>
</feature>
<sequence length="291" mass="33822">MQGQFSMFPHDNFLDLFMVQFGWEQCASLHSYGPHVRNNFLFHYIISGKGQLEVTQPEGGVRRFQLHEGTGFLILPGQVTTYCADQDDPWRYTWVEFGGVQAQYRLGLAGLTEQQPIYSPIQRDMAQRLQDELLYIANNPQATTMNLMAHFYLFMDALIETSANKQRMRGMTQQNFYIREATQFIEQYYKDDIKIEQIAAFCGLNRTYFSRLFKEMLGETPQEYLARYRVNKSMEIMRGTSLSIGEIAAMVGYPNQMYFSKVFRKYQGVPPRTWRQQDSQVVEGNGSGRKG</sequence>
<dbReference type="SUPFAM" id="SSF46689">
    <property type="entry name" value="Homeodomain-like"/>
    <property type="match status" value="2"/>
</dbReference>
<dbReference type="InterPro" id="IPR020449">
    <property type="entry name" value="Tscrpt_reg_AraC-type_HTH"/>
</dbReference>
<dbReference type="AlphaFoldDB" id="A0A9D1CHM8"/>
<accession>A0A9D1CHM8</accession>
<dbReference type="PANTHER" id="PTHR43280:SF28">
    <property type="entry name" value="HTH-TYPE TRANSCRIPTIONAL ACTIVATOR RHAS"/>
    <property type="match status" value="1"/>
</dbReference>